<protein>
    <submittedName>
        <fullName evidence="1">2-oxo-hepta-3-ene-1,7-dioic acid hydratase HpcG</fullName>
        <ecNumber evidence="1">4.2.-.-</ecNumber>
    </submittedName>
</protein>
<dbReference type="Proteomes" id="UP000006798">
    <property type="component" value="Plasmid pBB1"/>
</dbReference>
<name>F8GVQ0_CUPNN</name>
<dbReference type="HOGENOM" id="CLU_060136_3_0_4"/>
<dbReference type="Gene3D" id="3.90.850.10">
    <property type="entry name" value="Fumarylacetoacetase-like, C-terminal domain"/>
    <property type="match status" value="1"/>
</dbReference>
<dbReference type="PANTHER" id="PTHR30143:SF0">
    <property type="entry name" value="2-KETO-4-PENTENOATE HYDRATASE"/>
    <property type="match status" value="1"/>
</dbReference>
<geneLocation type="plasmid" evidence="1 2">
    <name>pBB1</name>
</geneLocation>
<gene>
    <name evidence="1" type="primary">hpcG</name>
    <name evidence="1" type="ordered locus">CNE_BB1p12710</name>
</gene>
<evidence type="ECO:0000313" key="2">
    <source>
        <dbReference type="Proteomes" id="UP000006798"/>
    </source>
</evidence>
<dbReference type="KEGG" id="cnc:CNE_BB1p12710"/>
<dbReference type="RefSeq" id="WP_013959702.1">
    <property type="nucleotide sequence ID" value="NC_015727.1"/>
</dbReference>
<organism evidence="1 2">
    <name type="scientific">Cupriavidus necator (strain ATCC 43291 / DSM 13513 / CCUG 52238 / LMG 8453 / N-1)</name>
    <name type="common">Ralstonia eutropha</name>
    <dbReference type="NCBI Taxonomy" id="1042878"/>
    <lineage>
        <taxon>Bacteria</taxon>
        <taxon>Pseudomonadati</taxon>
        <taxon>Pseudomonadota</taxon>
        <taxon>Betaproteobacteria</taxon>
        <taxon>Burkholderiales</taxon>
        <taxon>Burkholderiaceae</taxon>
        <taxon>Cupriavidus</taxon>
    </lineage>
</organism>
<dbReference type="NCBIfam" id="TIGR02312">
    <property type="entry name" value="HpaH"/>
    <property type="match status" value="1"/>
</dbReference>
<evidence type="ECO:0000313" key="1">
    <source>
        <dbReference type="EMBL" id="AEI82670.1"/>
    </source>
</evidence>
<accession>F8GVQ0</accession>
<keyword evidence="1" id="KW-0456">Lyase</keyword>
<dbReference type="InterPro" id="IPR036663">
    <property type="entry name" value="Fumarylacetoacetase_C_sf"/>
</dbReference>
<keyword evidence="1" id="KW-0614">Plasmid</keyword>
<dbReference type="AlphaFoldDB" id="F8GVQ0"/>
<dbReference type="EMBL" id="CP002879">
    <property type="protein sequence ID" value="AEI82670.1"/>
    <property type="molecule type" value="Genomic_DNA"/>
</dbReference>
<reference evidence="1 2" key="1">
    <citation type="journal article" date="2011" name="J. Bacteriol.">
        <title>Complete genome sequence of the type strain Cupriavidus necator N-1.</title>
        <authorList>
            <person name="Poehlein A."/>
            <person name="Kusian B."/>
            <person name="Friedrich B."/>
            <person name="Daniel R."/>
            <person name="Bowien B."/>
        </authorList>
    </citation>
    <scope>NUCLEOTIDE SEQUENCE [LARGE SCALE GENOMIC DNA]</scope>
    <source>
        <strain evidence="2">ATCC 43291 / DSM 13513 / CCUG 52238 / LMG 8453 / N-1</strain>
        <plasmid evidence="1 2">pBB1</plasmid>
    </source>
</reference>
<dbReference type="GO" id="GO:0018817">
    <property type="term" value="F:2-oxo-hept-3-ene-1,7-dioate hydratase activity"/>
    <property type="evidence" value="ECO:0007669"/>
    <property type="project" value="InterPro"/>
</dbReference>
<proteinExistence type="predicted"/>
<dbReference type="InterPro" id="IPR050772">
    <property type="entry name" value="Hydratase-Decarb/MhpD_sf"/>
</dbReference>
<dbReference type="FunFam" id="3.90.850.10:FF:000001">
    <property type="entry name" value="2-oxo-hepta-3-ene-1,7-dioic acid hydratase"/>
    <property type="match status" value="1"/>
</dbReference>
<dbReference type="SUPFAM" id="SSF56529">
    <property type="entry name" value="FAH"/>
    <property type="match status" value="1"/>
</dbReference>
<dbReference type="GO" id="GO:0008684">
    <property type="term" value="F:2-oxopent-4-enoate hydratase activity"/>
    <property type="evidence" value="ECO:0007669"/>
    <property type="project" value="TreeGrafter"/>
</dbReference>
<dbReference type="EC" id="4.2.-.-" evidence="1"/>
<dbReference type="GeneID" id="34311801"/>
<dbReference type="InterPro" id="IPR012690">
    <property type="entry name" value="HpcG"/>
</dbReference>
<dbReference type="PANTHER" id="PTHR30143">
    <property type="entry name" value="ACID HYDRATASE"/>
    <property type="match status" value="1"/>
</dbReference>
<dbReference type="GO" id="GO:0005737">
    <property type="term" value="C:cytoplasm"/>
    <property type="evidence" value="ECO:0007669"/>
    <property type="project" value="TreeGrafter"/>
</dbReference>
<sequence>MLNPSIINSIAEEFLNAEKTRNQIQQISLRYPDITVSDAYAIQREWVTRKINEGNPLRGHKIGLTSRAMQMAVGINEPDYGVLLADMFFEDGSTIPTDRFIAPRVEVELAFIMDRRLEGPNVTLFDVLDAVRYVTPALEIIDSRSHMVDPETKRSRKVFDTIADNAANAGVVMGGRPVRVGDVDLRWVSAILSQNSVIEETGVAAGVLNHPANGVVWLANKLSAYGVALEKDQVILSGSFTRPVFVKKGDTLLADYGSLGPVSCHFG</sequence>